<dbReference type="AlphaFoldDB" id="A0A8T4GE87"/>
<dbReference type="Gene3D" id="2.60.40.680">
    <property type="match status" value="1"/>
</dbReference>
<evidence type="ECO:0000313" key="5">
    <source>
        <dbReference type="Proteomes" id="UP000823588"/>
    </source>
</evidence>
<keyword evidence="2" id="KW-0472">Membrane</keyword>
<dbReference type="Pfam" id="PF00963">
    <property type="entry name" value="Cohesin"/>
    <property type="match status" value="1"/>
</dbReference>
<evidence type="ECO:0000313" key="4">
    <source>
        <dbReference type="EMBL" id="MBP1922453.1"/>
    </source>
</evidence>
<dbReference type="EMBL" id="JAGGKQ010000008">
    <property type="protein sequence ID" value="MBP1922453.1"/>
    <property type="molecule type" value="Genomic_DNA"/>
</dbReference>
<feature type="region of interest" description="Disordered" evidence="1">
    <location>
        <begin position="198"/>
        <end position="222"/>
    </location>
</feature>
<dbReference type="Proteomes" id="UP000823588">
    <property type="component" value="Unassembled WGS sequence"/>
</dbReference>
<keyword evidence="2" id="KW-1133">Transmembrane helix</keyword>
<reference evidence="4" key="1">
    <citation type="submission" date="2021-03" db="EMBL/GenBank/DDBJ databases">
        <title>Genomic Encyclopedia of Type Strains, Phase IV (KMG-IV): sequencing the most valuable type-strain genomes for metagenomic binning, comparative biology and taxonomic classification.</title>
        <authorList>
            <person name="Goeker M."/>
        </authorList>
    </citation>
    <scope>NUCLEOTIDE SEQUENCE</scope>
    <source>
        <strain evidence="4">DSM 23564</strain>
    </source>
</reference>
<evidence type="ECO:0000256" key="1">
    <source>
        <dbReference type="SAM" id="MobiDB-lite"/>
    </source>
</evidence>
<dbReference type="OrthoDB" id="157640at2157"/>
<comment type="caution">
    <text evidence="4">The sequence shown here is derived from an EMBL/GenBank/DDBJ whole genome shotgun (WGS) entry which is preliminary data.</text>
</comment>
<evidence type="ECO:0000259" key="3">
    <source>
        <dbReference type="Pfam" id="PF00963"/>
    </source>
</evidence>
<feature type="domain" description="Cohesin" evidence="3">
    <location>
        <begin position="58"/>
        <end position="174"/>
    </location>
</feature>
<feature type="transmembrane region" description="Helical" evidence="2">
    <location>
        <begin position="17"/>
        <end position="37"/>
    </location>
</feature>
<protein>
    <submittedName>
        <fullName evidence="4">Plastocyanin</fullName>
    </submittedName>
</protein>
<accession>A0A8T4GE87</accession>
<name>A0A8T4GE87_9EURY</name>
<feature type="transmembrane region" description="Helical" evidence="2">
    <location>
        <begin position="228"/>
        <end position="247"/>
    </location>
</feature>
<dbReference type="InterPro" id="IPR008965">
    <property type="entry name" value="CBM2/CBM3_carb-bd_dom_sf"/>
</dbReference>
<dbReference type="GO" id="GO:0000272">
    <property type="term" value="P:polysaccharide catabolic process"/>
    <property type="evidence" value="ECO:0007669"/>
    <property type="project" value="InterPro"/>
</dbReference>
<dbReference type="InterPro" id="IPR002102">
    <property type="entry name" value="Cohesin_dom"/>
</dbReference>
<keyword evidence="2" id="KW-0812">Transmembrane</keyword>
<organism evidence="4 5">
    <name type="scientific">Halorubrum alkaliphilum</name>
    <dbReference type="NCBI Taxonomy" id="261290"/>
    <lineage>
        <taxon>Archaea</taxon>
        <taxon>Methanobacteriati</taxon>
        <taxon>Methanobacteriota</taxon>
        <taxon>Stenosarchaea group</taxon>
        <taxon>Halobacteria</taxon>
        <taxon>Halobacteriales</taxon>
        <taxon>Haloferacaceae</taxon>
        <taxon>Halorubrum</taxon>
    </lineage>
</organism>
<proteinExistence type="predicted"/>
<dbReference type="RefSeq" id="WP_209484610.1">
    <property type="nucleotide sequence ID" value="NZ_JAGGKQ010000008.1"/>
</dbReference>
<keyword evidence="5" id="KW-1185">Reference proteome</keyword>
<dbReference type="CDD" id="cd08547">
    <property type="entry name" value="Type_II_cohesin"/>
    <property type="match status" value="1"/>
</dbReference>
<gene>
    <name evidence="4" type="ORF">J2751_001463</name>
</gene>
<sequence>MTVPDHEARSRRERSRVTVGISVLVLICGVLAVGLVAPVGPAAAGDNPGLLGFDPAETEVDRGDTVEVNVWFRAMAGYSDDGVASYEYAVAYDPELLTAVDVEPGPWLERGEETTVSHETDIDEAAGLVTVAAERDPPAGGVGDTAEDRTPTATITFEVAPDAPATETVVGFESADAQLLQYPLPVLTDREAVVEIGSTESGGTEADGVTPDAEDGATGGDDPSATTVAAIIGLGLVAVGTLAIGAVRRLR</sequence>
<dbReference type="GO" id="GO:0030246">
    <property type="term" value="F:carbohydrate binding"/>
    <property type="evidence" value="ECO:0007669"/>
    <property type="project" value="InterPro"/>
</dbReference>
<dbReference type="SUPFAM" id="SSF49384">
    <property type="entry name" value="Carbohydrate-binding domain"/>
    <property type="match status" value="1"/>
</dbReference>
<evidence type="ECO:0000256" key="2">
    <source>
        <dbReference type="SAM" id="Phobius"/>
    </source>
</evidence>